<evidence type="ECO:0000256" key="4">
    <source>
        <dbReference type="ARBA" id="ARBA00018370"/>
    </source>
</evidence>
<dbReference type="InterPro" id="IPR050245">
    <property type="entry name" value="PrsA_foldase"/>
</dbReference>
<dbReference type="SUPFAM" id="SSF109998">
    <property type="entry name" value="Triger factor/SurA peptide-binding domain-like"/>
    <property type="match status" value="1"/>
</dbReference>
<evidence type="ECO:0000256" key="9">
    <source>
        <dbReference type="SAM" id="SignalP"/>
    </source>
</evidence>
<feature type="domain" description="PpiC" evidence="10">
    <location>
        <begin position="150"/>
        <end position="240"/>
    </location>
</feature>
<evidence type="ECO:0000313" key="12">
    <source>
        <dbReference type="Proteomes" id="UP000572377"/>
    </source>
</evidence>
<dbReference type="RefSeq" id="WP_171322033.1">
    <property type="nucleotide sequence ID" value="NZ_JABFBC010000001.1"/>
</dbReference>
<evidence type="ECO:0000256" key="5">
    <source>
        <dbReference type="ARBA" id="ARBA00023110"/>
    </source>
</evidence>
<dbReference type="Gene3D" id="3.10.50.40">
    <property type="match status" value="1"/>
</dbReference>
<reference evidence="11 12" key="1">
    <citation type="submission" date="2020-05" db="EMBL/GenBank/DDBJ databases">
        <title>Gimesia benthica sp. nov., a novel planctomycete isolated from a deep-sea water sample of the Northwest Indian Ocean.</title>
        <authorList>
            <person name="Wang J."/>
            <person name="Ruan C."/>
            <person name="Song L."/>
            <person name="Zhu Y."/>
            <person name="Li A."/>
            <person name="Zheng X."/>
            <person name="Wang L."/>
            <person name="Lu Z."/>
            <person name="Huang Y."/>
            <person name="Du W."/>
            <person name="Zhou Y."/>
            <person name="Huang L."/>
            <person name="Dai X."/>
        </authorList>
    </citation>
    <scope>NUCLEOTIDE SEQUENCE [LARGE SCALE GENOMIC DNA]</scope>
    <source>
        <strain evidence="11 12">YYQ-30</strain>
    </source>
</reference>
<dbReference type="EC" id="5.2.1.8" evidence="3"/>
<proteinExistence type="inferred from homology"/>
<evidence type="ECO:0000256" key="2">
    <source>
        <dbReference type="ARBA" id="ARBA00007656"/>
    </source>
</evidence>
<evidence type="ECO:0000313" key="11">
    <source>
        <dbReference type="EMBL" id="NNU79235.1"/>
    </source>
</evidence>
<evidence type="ECO:0000256" key="6">
    <source>
        <dbReference type="ARBA" id="ARBA00030642"/>
    </source>
</evidence>
<dbReference type="SUPFAM" id="SSF54534">
    <property type="entry name" value="FKBP-like"/>
    <property type="match status" value="1"/>
</dbReference>
<sequence length="298" mass="31840">MSRPLVSRTALMTALALGLAAPLAAQDAAAPEAATEAAPTVTADTVVARVGDVEFTMGHVLVVRRDLPAQVGQLPDDILFQGIIDQLIDQHLLAQELDGLDVPDAVRLSLENERRALNASAVLQALLAQEVEDADVQAAYDAAYGDAQPTTEYNASHILVATEEEARAIIAEIEGGADFTTLAEERSTDPSAQGRGGSLGWFGTGMMVPEFEAAVTALEPETISEPVETQFGWHVVRLNETREVPPPTLEEVRPQLAQQVQQQAITDRIAALRETASPELLIEGIDPSVVRDDSILPE</sequence>
<protein>
    <recommendedName>
        <fullName evidence="4">Parvulin-like PPIase</fullName>
        <ecNumber evidence="3">5.2.1.8</ecNumber>
    </recommendedName>
    <alternativeName>
        <fullName evidence="6">Peptidyl-prolyl cis-trans isomerase plp</fullName>
    </alternativeName>
    <alternativeName>
        <fullName evidence="7">Rotamase plp</fullName>
    </alternativeName>
</protein>
<name>A0A849KVT9_9RHOB</name>
<evidence type="ECO:0000256" key="1">
    <source>
        <dbReference type="ARBA" id="ARBA00000971"/>
    </source>
</evidence>
<dbReference type="PROSITE" id="PS50198">
    <property type="entry name" value="PPIC_PPIASE_2"/>
    <property type="match status" value="1"/>
</dbReference>
<dbReference type="InterPro" id="IPR027304">
    <property type="entry name" value="Trigger_fact/SurA_dom_sf"/>
</dbReference>
<gene>
    <name evidence="11" type="ORF">HMH01_02175</name>
</gene>
<evidence type="ECO:0000256" key="3">
    <source>
        <dbReference type="ARBA" id="ARBA00013194"/>
    </source>
</evidence>
<dbReference type="EMBL" id="JABFBC010000001">
    <property type="protein sequence ID" value="NNU79235.1"/>
    <property type="molecule type" value="Genomic_DNA"/>
</dbReference>
<dbReference type="InterPro" id="IPR046357">
    <property type="entry name" value="PPIase_dom_sf"/>
</dbReference>
<dbReference type="PANTHER" id="PTHR47245">
    <property type="entry name" value="PEPTIDYLPROLYL ISOMERASE"/>
    <property type="match status" value="1"/>
</dbReference>
<keyword evidence="12" id="KW-1185">Reference proteome</keyword>
<dbReference type="InterPro" id="IPR000297">
    <property type="entry name" value="PPIase_PpiC"/>
</dbReference>
<dbReference type="AlphaFoldDB" id="A0A849KVT9"/>
<dbReference type="GO" id="GO:0003755">
    <property type="term" value="F:peptidyl-prolyl cis-trans isomerase activity"/>
    <property type="evidence" value="ECO:0007669"/>
    <property type="project" value="UniProtKB-KW"/>
</dbReference>
<dbReference type="PANTHER" id="PTHR47245:SF2">
    <property type="entry name" value="PEPTIDYL-PROLYL CIS-TRANS ISOMERASE HP_0175-RELATED"/>
    <property type="match status" value="1"/>
</dbReference>
<keyword evidence="9" id="KW-0732">Signal</keyword>
<comment type="catalytic activity">
    <reaction evidence="1">
        <text>[protein]-peptidylproline (omega=180) = [protein]-peptidylproline (omega=0)</text>
        <dbReference type="Rhea" id="RHEA:16237"/>
        <dbReference type="Rhea" id="RHEA-COMP:10747"/>
        <dbReference type="Rhea" id="RHEA-COMP:10748"/>
        <dbReference type="ChEBI" id="CHEBI:83833"/>
        <dbReference type="ChEBI" id="CHEBI:83834"/>
        <dbReference type="EC" id="5.2.1.8"/>
    </reaction>
</comment>
<organism evidence="11 12">
    <name type="scientific">Halovulum dunhuangense</name>
    <dbReference type="NCBI Taxonomy" id="1505036"/>
    <lineage>
        <taxon>Bacteria</taxon>
        <taxon>Pseudomonadati</taxon>
        <taxon>Pseudomonadota</taxon>
        <taxon>Alphaproteobacteria</taxon>
        <taxon>Rhodobacterales</taxon>
        <taxon>Paracoccaceae</taxon>
        <taxon>Halovulum</taxon>
    </lineage>
</organism>
<keyword evidence="8 11" id="KW-0413">Isomerase</keyword>
<keyword evidence="5 8" id="KW-0697">Rotamase</keyword>
<evidence type="ECO:0000256" key="7">
    <source>
        <dbReference type="ARBA" id="ARBA00031484"/>
    </source>
</evidence>
<accession>A0A849KVT9</accession>
<evidence type="ECO:0000259" key="10">
    <source>
        <dbReference type="PROSITE" id="PS50198"/>
    </source>
</evidence>
<dbReference type="Proteomes" id="UP000572377">
    <property type="component" value="Unassembled WGS sequence"/>
</dbReference>
<feature type="chain" id="PRO_5032825367" description="Parvulin-like PPIase" evidence="9">
    <location>
        <begin position="26"/>
        <end position="298"/>
    </location>
</feature>
<comment type="caution">
    <text evidence="11">The sequence shown here is derived from an EMBL/GenBank/DDBJ whole genome shotgun (WGS) entry which is preliminary data.</text>
</comment>
<dbReference type="Pfam" id="PF00639">
    <property type="entry name" value="Rotamase"/>
    <property type="match status" value="1"/>
</dbReference>
<comment type="similarity">
    <text evidence="2">Belongs to the PpiC/parvulin rotamase family.</text>
</comment>
<feature type="signal peptide" evidence="9">
    <location>
        <begin position="1"/>
        <end position="25"/>
    </location>
</feature>
<evidence type="ECO:0000256" key="8">
    <source>
        <dbReference type="PROSITE-ProRule" id="PRU00278"/>
    </source>
</evidence>